<dbReference type="Gene3D" id="3.40.1190.30">
    <property type="match status" value="1"/>
</dbReference>
<dbReference type="PANTHER" id="PTHR43085">
    <property type="entry name" value="HEXOKINASE FAMILY MEMBER"/>
    <property type="match status" value="1"/>
</dbReference>
<gene>
    <name evidence="6" type="ORF">GIB67_037688</name>
</gene>
<keyword evidence="1" id="KW-0808">Transferase</keyword>
<organism evidence="6 7">
    <name type="scientific">Kingdonia uniflora</name>
    <dbReference type="NCBI Taxonomy" id="39325"/>
    <lineage>
        <taxon>Eukaryota</taxon>
        <taxon>Viridiplantae</taxon>
        <taxon>Streptophyta</taxon>
        <taxon>Embryophyta</taxon>
        <taxon>Tracheophyta</taxon>
        <taxon>Spermatophyta</taxon>
        <taxon>Magnoliopsida</taxon>
        <taxon>Ranunculales</taxon>
        <taxon>Circaeasteraceae</taxon>
        <taxon>Kingdonia</taxon>
    </lineage>
</organism>
<dbReference type="InterPro" id="IPR050306">
    <property type="entry name" value="PfkB_Carbo_kinase"/>
</dbReference>
<dbReference type="GO" id="GO:0008865">
    <property type="term" value="F:fructokinase activity"/>
    <property type="evidence" value="ECO:0007669"/>
    <property type="project" value="TreeGrafter"/>
</dbReference>
<name>A0A7J7MGT9_9MAGN</name>
<evidence type="ECO:0000313" key="6">
    <source>
        <dbReference type="EMBL" id="KAF6153984.1"/>
    </source>
</evidence>
<feature type="transmembrane region" description="Helical" evidence="5">
    <location>
        <begin position="19"/>
        <end position="40"/>
    </location>
</feature>
<keyword evidence="7" id="KW-1185">Reference proteome</keyword>
<evidence type="ECO:0000256" key="2">
    <source>
        <dbReference type="ARBA" id="ARBA00022741"/>
    </source>
</evidence>
<dbReference type="PANTHER" id="PTHR43085:SF1">
    <property type="entry name" value="PSEUDOURIDINE KINASE-RELATED"/>
    <property type="match status" value="1"/>
</dbReference>
<evidence type="ECO:0000256" key="5">
    <source>
        <dbReference type="SAM" id="Phobius"/>
    </source>
</evidence>
<keyword evidence="4" id="KW-0067">ATP-binding</keyword>
<protein>
    <submittedName>
        <fullName evidence="6">Uncharacterized protein</fullName>
    </submittedName>
</protein>
<feature type="transmembrane region" description="Helical" evidence="5">
    <location>
        <begin position="60"/>
        <end position="79"/>
    </location>
</feature>
<dbReference type="GO" id="GO:0005524">
    <property type="term" value="F:ATP binding"/>
    <property type="evidence" value="ECO:0007669"/>
    <property type="project" value="UniProtKB-KW"/>
</dbReference>
<evidence type="ECO:0000256" key="3">
    <source>
        <dbReference type="ARBA" id="ARBA00022777"/>
    </source>
</evidence>
<dbReference type="OrthoDB" id="1934760at2759"/>
<evidence type="ECO:0000313" key="7">
    <source>
        <dbReference type="Proteomes" id="UP000541444"/>
    </source>
</evidence>
<keyword evidence="3" id="KW-0418">Kinase</keyword>
<dbReference type="Proteomes" id="UP000541444">
    <property type="component" value="Unassembled WGS sequence"/>
</dbReference>
<accession>A0A7J7MGT9</accession>
<dbReference type="EMBL" id="JACGCM010001546">
    <property type="protein sequence ID" value="KAF6153984.1"/>
    <property type="molecule type" value="Genomic_DNA"/>
</dbReference>
<feature type="non-terminal residue" evidence="6">
    <location>
        <position position="133"/>
    </location>
</feature>
<evidence type="ECO:0000256" key="1">
    <source>
        <dbReference type="ARBA" id="ARBA00022679"/>
    </source>
</evidence>
<dbReference type="GO" id="GO:0005829">
    <property type="term" value="C:cytosol"/>
    <property type="evidence" value="ECO:0007669"/>
    <property type="project" value="TreeGrafter"/>
</dbReference>
<keyword evidence="5" id="KW-0812">Transmembrane</keyword>
<keyword evidence="5" id="KW-0472">Membrane</keyword>
<evidence type="ECO:0000256" key="4">
    <source>
        <dbReference type="ARBA" id="ARBA00022840"/>
    </source>
</evidence>
<reference evidence="6 7" key="1">
    <citation type="journal article" date="2020" name="IScience">
        <title>Genome Sequencing of the Endangered Kingdonia uniflora (Circaeasteraceae, Ranunculales) Reveals Potential Mechanisms of Evolutionary Specialization.</title>
        <authorList>
            <person name="Sun Y."/>
            <person name="Deng T."/>
            <person name="Zhang A."/>
            <person name="Moore M.J."/>
            <person name="Landis J.B."/>
            <person name="Lin N."/>
            <person name="Zhang H."/>
            <person name="Zhang X."/>
            <person name="Huang J."/>
            <person name="Zhang X."/>
            <person name="Sun H."/>
            <person name="Wang H."/>
        </authorList>
    </citation>
    <scope>NUCLEOTIDE SEQUENCE [LARGE SCALE GENOMIC DNA]</scope>
    <source>
        <strain evidence="6">TB1705</strain>
        <tissue evidence="6">Leaf</tissue>
    </source>
</reference>
<sequence length="133" mass="14355">ICKAITANGCRDLELEDRLIVCFGEMIINFISTVGAVSLAETPVFKKIAGRSPMNGSFGIPRLGGLLAFIGKGIVFHYIRILRNLSSNLDLCKNEGRLKEALLFANACGTIILTEKGAIPRQAVLQILPKAVI</sequence>
<dbReference type="GO" id="GO:0006000">
    <property type="term" value="P:fructose metabolic process"/>
    <property type="evidence" value="ECO:0007669"/>
    <property type="project" value="TreeGrafter"/>
</dbReference>
<dbReference type="AlphaFoldDB" id="A0A7J7MGT9"/>
<proteinExistence type="predicted"/>
<keyword evidence="5" id="KW-1133">Transmembrane helix</keyword>
<comment type="caution">
    <text evidence="6">The sequence shown here is derived from an EMBL/GenBank/DDBJ whole genome shotgun (WGS) entry which is preliminary data.</text>
</comment>
<keyword evidence="2" id="KW-0547">Nucleotide-binding</keyword>